<dbReference type="EMBL" id="CABIJS010000697">
    <property type="protein sequence ID" value="VUZ55905.1"/>
    <property type="molecule type" value="Genomic_DNA"/>
</dbReference>
<sequence length="323" mass="36576">MFPILETLPNDIGGTETVKFAQEHPNRELYIFWISLSILLVVQVFIILIFVINCCCCCGQEDEVADELLLVLKNKLSEQFDALEYNLESVGDHISGYARPISVSFYCIGGFLIAMLIIASLVIARLLYRTFRDKLYVDQANFFVESGINIWDKLACGKVFACCFSAYFTIIISVLAIAIGLLLFLLTVAAGEGCIYFTRETAIQKTDHVFNSIIAEKWMEIYPQWSGYFNTNPPRNALKTLTTTCKYDPHKETIGLLYAMGCDNILNISGIARSKFLQNKLKKGKSLTYPFIIIDSFIIPKKYIFSKDSGIYSRLSSSNETFW</sequence>
<feature type="transmembrane region" description="Helical" evidence="1">
    <location>
        <begin position="29"/>
        <end position="52"/>
    </location>
</feature>
<dbReference type="Proteomes" id="UP000321570">
    <property type="component" value="Unassembled WGS sequence"/>
</dbReference>
<feature type="transmembrane region" description="Helical" evidence="1">
    <location>
        <begin position="103"/>
        <end position="128"/>
    </location>
</feature>
<keyword evidence="1" id="KW-1133">Transmembrane helix</keyword>
<dbReference type="AlphaFoldDB" id="A0A564Z8S2"/>
<organism evidence="2 3">
    <name type="scientific">Hymenolepis diminuta</name>
    <name type="common">Rat tapeworm</name>
    <dbReference type="NCBI Taxonomy" id="6216"/>
    <lineage>
        <taxon>Eukaryota</taxon>
        <taxon>Metazoa</taxon>
        <taxon>Spiralia</taxon>
        <taxon>Lophotrochozoa</taxon>
        <taxon>Platyhelminthes</taxon>
        <taxon>Cestoda</taxon>
        <taxon>Eucestoda</taxon>
        <taxon>Cyclophyllidea</taxon>
        <taxon>Hymenolepididae</taxon>
        <taxon>Hymenolepis</taxon>
    </lineage>
</organism>
<reference evidence="2 3" key="1">
    <citation type="submission" date="2019-07" db="EMBL/GenBank/DDBJ databases">
        <authorList>
            <person name="Jastrzebski P J."/>
            <person name="Paukszto L."/>
            <person name="Jastrzebski P J."/>
        </authorList>
    </citation>
    <scope>NUCLEOTIDE SEQUENCE [LARGE SCALE GENOMIC DNA]</scope>
    <source>
        <strain evidence="2 3">WMS-il1</strain>
    </source>
</reference>
<evidence type="ECO:0000256" key="1">
    <source>
        <dbReference type="SAM" id="Phobius"/>
    </source>
</evidence>
<evidence type="ECO:0000313" key="2">
    <source>
        <dbReference type="EMBL" id="VUZ55905.1"/>
    </source>
</evidence>
<keyword evidence="1" id="KW-0812">Transmembrane</keyword>
<evidence type="ECO:0000313" key="3">
    <source>
        <dbReference type="Proteomes" id="UP000321570"/>
    </source>
</evidence>
<accession>A0A564Z8S2</accession>
<feature type="transmembrane region" description="Helical" evidence="1">
    <location>
        <begin position="159"/>
        <end position="186"/>
    </location>
</feature>
<proteinExistence type="predicted"/>
<keyword evidence="3" id="KW-1185">Reference proteome</keyword>
<keyword evidence="1" id="KW-0472">Membrane</keyword>
<name>A0A564Z8S2_HYMDI</name>
<gene>
    <name evidence="2" type="ORF">WMSIL1_LOCUS13469</name>
</gene>
<protein>
    <submittedName>
        <fullName evidence="2">Uncharacterized protein</fullName>
    </submittedName>
</protein>